<protein>
    <submittedName>
        <fullName evidence="2">Uncharacterized protein</fullName>
    </submittedName>
</protein>
<dbReference type="EMBL" id="MKKU01000661">
    <property type="protein sequence ID" value="RNF04850.1"/>
    <property type="molecule type" value="Genomic_DNA"/>
</dbReference>
<gene>
    <name evidence="2" type="ORF">Tco025E_08022</name>
</gene>
<organism evidence="2 3">
    <name type="scientific">Trypanosoma conorhini</name>
    <dbReference type="NCBI Taxonomy" id="83891"/>
    <lineage>
        <taxon>Eukaryota</taxon>
        <taxon>Discoba</taxon>
        <taxon>Euglenozoa</taxon>
        <taxon>Kinetoplastea</taxon>
        <taxon>Metakinetoplastina</taxon>
        <taxon>Trypanosomatida</taxon>
        <taxon>Trypanosomatidae</taxon>
        <taxon>Trypanosoma</taxon>
    </lineage>
</organism>
<accession>A0A422NHA2</accession>
<reference evidence="2 3" key="1">
    <citation type="journal article" date="2018" name="BMC Genomics">
        <title>Genomic comparison of Trypanosoma conorhini and Trypanosoma rangeli to Trypanosoma cruzi strains of high and low virulence.</title>
        <authorList>
            <person name="Bradwell K.R."/>
            <person name="Koparde V.N."/>
            <person name="Matveyev A.V."/>
            <person name="Serrano M.G."/>
            <person name="Alves J.M."/>
            <person name="Parikh H."/>
            <person name="Huang B."/>
            <person name="Lee V."/>
            <person name="Espinosa-Alvarez O."/>
            <person name="Ortiz P.A."/>
            <person name="Costa-Martins A.G."/>
            <person name="Teixeira M.M."/>
            <person name="Buck G.A."/>
        </authorList>
    </citation>
    <scope>NUCLEOTIDE SEQUENCE [LARGE SCALE GENOMIC DNA]</scope>
    <source>
        <strain evidence="2 3">025E</strain>
    </source>
</reference>
<dbReference type="GeneID" id="40321633"/>
<feature type="compositionally biased region" description="Basic residues" evidence="1">
    <location>
        <begin position="121"/>
        <end position="136"/>
    </location>
</feature>
<sequence>RRRDGEAVNTPATRLPDVFRTHSRSSAGPRSVSWYLTPLPHARGPPPRFTLHVRTSGAELSGRRSQTALRAPRSRPPIECVEEGMRLRLHQRHASLVSLLRIGIGVQSTRRRCVRVDARWQRRGASRRRGRPRPRQSRAAAFRGAPETPVGASPGTQSACHSGRSGRDRLFPKPARPRRKREARGVRAMRRRTFLSYGPNGAGLKLGFMNRNKETVSASRKAPEFFLR</sequence>
<dbReference type="RefSeq" id="XP_029225138.1">
    <property type="nucleotide sequence ID" value="XM_029374879.1"/>
</dbReference>
<feature type="region of interest" description="Disordered" evidence="1">
    <location>
        <begin position="120"/>
        <end position="185"/>
    </location>
</feature>
<dbReference type="AlphaFoldDB" id="A0A422NHA2"/>
<proteinExistence type="predicted"/>
<dbReference type="Proteomes" id="UP000284403">
    <property type="component" value="Unassembled WGS sequence"/>
</dbReference>
<evidence type="ECO:0000313" key="3">
    <source>
        <dbReference type="Proteomes" id="UP000284403"/>
    </source>
</evidence>
<feature type="compositionally biased region" description="Basic residues" evidence="1">
    <location>
        <begin position="175"/>
        <end position="185"/>
    </location>
</feature>
<comment type="caution">
    <text evidence="2">The sequence shown here is derived from an EMBL/GenBank/DDBJ whole genome shotgun (WGS) entry which is preliminary data.</text>
</comment>
<keyword evidence="3" id="KW-1185">Reference proteome</keyword>
<evidence type="ECO:0000256" key="1">
    <source>
        <dbReference type="SAM" id="MobiDB-lite"/>
    </source>
</evidence>
<feature type="non-terminal residue" evidence="2">
    <location>
        <position position="1"/>
    </location>
</feature>
<name>A0A422NHA2_9TRYP</name>
<evidence type="ECO:0000313" key="2">
    <source>
        <dbReference type="EMBL" id="RNF04850.1"/>
    </source>
</evidence>